<dbReference type="InterPro" id="IPR043502">
    <property type="entry name" value="DNA/RNA_pol_sf"/>
</dbReference>
<name>A0A2N9GET2_FAGSY</name>
<dbReference type="PROSITE" id="PS50878">
    <property type="entry name" value="RT_POL"/>
    <property type="match status" value="1"/>
</dbReference>
<feature type="domain" description="Reverse transcriptase" evidence="1">
    <location>
        <begin position="1"/>
        <end position="191"/>
    </location>
</feature>
<dbReference type="EMBL" id="OIVN01001813">
    <property type="protein sequence ID" value="SPC97938.1"/>
    <property type="molecule type" value="Genomic_DNA"/>
</dbReference>
<dbReference type="AlphaFoldDB" id="A0A2N9GET2"/>
<dbReference type="InterPro" id="IPR002156">
    <property type="entry name" value="RNaseH_domain"/>
</dbReference>
<dbReference type="SUPFAM" id="SSF53098">
    <property type="entry name" value="Ribonuclease H-like"/>
    <property type="match status" value="1"/>
</dbReference>
<dbReference type="InterPro" id="IPR044730">
    <property type="entry name" value="RNase_H-like_dom_plant"/>
</dbReference>
<dbReference type="SUPFAM" id="SSF56672">
    <property type="entry name" value="DNA/RNA polymerases"/>
    <property type="match status" value="1"/>
</dbReference>
<reference evidence="2" key="1">
    <citation type="submission" date="2018-02" db="EMBL/GenBank/DDBJ databases">
        <authorList>
            <person name="Cohen D.B."/>
            <person name="Kent A.D."/>
        </authorList>
    </citation>
    <scope>NUCLEOTIDE SEQUENCE</scope>
</reference>
<dbReference type="Pfam" id="PF13966">
    <property type="entry name" value="zf-RVT"/>
    <property type="match status" value="1"/>
</dbReference>
<dbReference type="Pfam" id="PF00078">
    <property type="entry name" value="RVT_1"/>
    <property type="match status" value="1"/>
</dbReference>
<dbReference type="PANTHER" id="PTHR33116">
    <property type="entry name" value="REVERSE TRANSCRIPTASE ZINC-BINDING DOMAIN-CONTAINING PROTEIN-RELATED-RELATED"/>
    <property type="match status" value="1"/>
</dbReference>
<evidence type="ECO:0000259" key="1">
    <source>
        <dbReference type="PROSITE" id="PS50878"/>
    </source>
</evidence>
<dbReference type="Pfam" id="PF13456">
    <property type="entry name" value="RVT_3"/>
    <property type="match status" value="1"/>
</dbReference>
<proteinExistence type="predicted"/>
<evidence type="ECO:0000313" key="2">
    <source>
        <dbReference type="EMBL" id="SPC97938.1"/>
    </source>
</evidence>
<accession>A0A2N9GET2</accession>
<dbReference type="InterPro" id="IPR000477">
    <property type="entry name" value="RT_dom"/>
</dbReference>
<sequence length="729" mass="82995">MQHQRGGKFGSMALKLDMSKAYDRVEWKYLKCVKERMGFHPKWVSLMMKCISTVSYSILVDGEPHGYIQPSRGLRQGDPLSPYLFLLCAEGLHSLIQKAKLAGDLQGVSISRSGPKITHLFFADDSLLFCKAKPVDVARIQDILNDYEHASGQQINRQKTTIFFSKSTPRNVQAFIQGWKEKLMSQAGREVLIKSVAQAIPTYAMSCFRLPKRLIQELEVLIRKFWWGQGGNQNKMHWISWDTLCKSKADGGLGFRGLEFFNEALLAKQVWRLLHNKTSLFYKVFKSKYFPWCSILEAPSNARGSYAWKSILGARNLIEKGSIWRVGSGNNVRIWGTRWLPSTPHNAVISPCPSNSTLSLDDMLIWGGTKNGAYAVRSGYHFLLNESHRADLGPLDISLLTKVWNTVWSLQVPPKVRHFLWRASHESLPTRYNLHRRHVIDDSMCTSCNLEPESTLHILWLCSITKQVWQSVPWHRKLIRDTYSDFQELLLNCVQTLSPTELQLFAMMSWSLWYRRNCVRLNKPVEPVASLLPRTQELLQEYIDVQERLIQNQIQAVGQNQPRTTVSWKPPAMGRVKINYDGAVFNETGEAGIGVIIRNSQGAVMASLSQRILFPHSVEAVEATAARLAVQLVLDLGFKEVEVEGDSVNIVQALSQTETSYTLYGHIINDTKLASQLLVSVHFLHVKREGNKVAHSLAKRARCNQPFQVWMESVPPDIVPILYSEFLFQ</sequence>
<protein>
    <recommendedName>
        <fullName evidence="1">Reverse transcriptase domain-containing protein</fullName>
    </recommendedName>
</protein>
<organism evidence="2">
    <name type="scientific">Fagus sylvatica</name>
    <name type="common">Beechnut</name>
    <dbReference type="NCBI Taxonomy" id="28930"/>
    <lineage>
        <taxon>Eukaryota</taxon>
        <taxon>Viridiplantae</taxon>
        <taxon>Streptophyta</taxon>
        <taxon>Embryophyta</taxon>
        <taxon>Tracheophyta</taxon>
        <taxon>Spermatophyta</taxon>
        <taxon>Magnoliopsida</taxon>
        <taxon>eudicotyledons</taxon>
        <taxon>Gunneridae</taxon>
        <taxon>Pentapetalae</taxon>
        <taxon>rosids</taxon>
        <taxon>fabids</taxon>
        <taxon>Fagales</taxon>
        <taxon>Fagaceae</taxon>
        <taxon>Fagus</taxon>
    </lineage>
</organism>
<dbReference type="Gene3D" id="3.30.420.10">
    <property type="entry name" value="Ribonuclease H-like superfamily/Ribonuclease H"/>
    <property type="match status" value="1"/>
</dbReference>
<dbReference type="GO" id="GO:0003676">
    <property type="term" value="F:nucleic acid binding"/>
    <property type="evidence" value="ECO:0007669"/>
    <property type="project" value="InterPro"/>
</dbReference>
<dbReference type="GO" id="GO:0004523">
    <property type="term" value="F:RNA-DNA hybrid ribonuclease activity"/>
    <property type="evidence" value="ECO:0007669"/>
    <property type="project" value="InterPro"/>
</dbReference>
<dbReference type="InterPro" id="IPR036397">
    <property type="entry name" value="RNaseH_sf"/>
</dbReference>
<dbReference type="CDD" id="cd06222">
    <property type="entry name" value="RNase_H_like"/>
    <property type="match status" value="1"/>
</dbReference>
<dbReference type="InterPro" id="IPR026960">
    <property type="entry name" value="RVT-Znf"/>
</dbReference>
<gene>
    <name evidence="2" type="ORF">FSB_LOCUS25820</name>
</gene>
<dbReference type="InterPro" id="IPR012337">
    <property type="entry name" value="RNaseH-like_sf"/>
</dbReference>
<dbReference type="PANTHER" id="PTHR33116:SF86">
    <property type="entry name" value="REVERSE TRANSCRIPTASE DOMAIN-CONTAINING PROTEIN"/>
    <property type="match status" value="1"/>
</dbReference>